<name>A0A3N2CT46_9ACTN</name>
<dbReference type="Proteomes" id="UP000281738">
    <property type="component" value="Unassembled WGS sequence"/>
</dbReference>
<evidence type="ECO:0000313" key="2">
    <source>
        <dbReference type="EMBL" id="ROR90548.1"/>
    </source>
</evidence>
<reference evidence="2 3" key="1">
    <citation type="submission" date="2018-11" db="EMBL/GenBank/DDBJ databases">
        <title>Sequencing the genomes of 1000 actinobacteria strains.</title>
        <authorList>
            <person name="Klenk H.-P."/>
        </authorList>
    </citation>
    <scope>NUCLEOTIDE SEQUENCE [LARGE SCALE GENOMIC DNA]</scope>
    <source>
        <strain evidence="2 3">DSM 12652</strain>
    </source>
</reference>
<accession>A0A3N2CT46</accession>
<dbReference type="AlphaFoldDB" id="A0A3N2CT46"/>
<sequence length="98" mass="9927">MSEQTSPADDQQEWPENCPTCGTRLQQVAVDFAADSPDEVGATADVAGAIFEDRCPDPECPAHQAATGAGERAGGSLGDRQPDQPTTPGSLGGDNGGA</sequence>
<gene>
    <name evidence="2" type="ORF">EDD33_1389</name>
</gene>
<proteinExistence type="predicted"/>
<feature type="region of interest" description="Disordered" evidence="1">
    <location>
        <begin position="55"/>
        <end position="98"/>
    </location>
</feature>
<feature type="region of interest" description="Disordered" evidence="1">
    <location>
        <begin position="1"/>
        <end position="20"/>
    </location>
</feature>
<comment type="caution">
    <text evidence="2">The sequence shown here is derived from an EMBL/GenBank/DDBJ whole genome shotgun (WGS) entry which is preliminary data.</text>
</comment>
<dbReference type="RefSeq" id="WP_123389683.1">
    <property type="nucleotide sequence ID" value="NZ_RKHO01000001.1"/>
</dbReference>
<dbReference type="OrthoDB" id="3748861at2"/>
<evidence type="ECO:0000313" key="3">
    <source>
        <dbReference type="Proteomes" id="UP000281738"/>
    </source>
</evidence>
<keyword evidence="3" id="KW-1185">Reference proteome</keyword>
<evidence type="ECO:0000256" key="1">
    <source>
        <dbReference type="SAM" id="MobiDB-lite"/>
    </source>
</evidence>
<dbReference type="EMBL" id="RKHO01000001">
    <property type="protein sequence ID" value="ROR90548.1"/>
    <property type="molecule type" value="Genomic_DNA"/>
</dbReference>
<protein>
    <submittedName>
        <fullName evidence="2">Uncharacterized protein</fullName>
    </submittedName>
</protein>
<organism evidence="2 3">
    <name type="scientific">Nocardioides aurantiacus</name>
    <dbReference type="NCBI Taxonomy" id="86796"/>
    <lineage>
        <taxon>Bacteria</taxon>
        <taxon>Bacillati</taxon>
        <taxon>Actinomycetota</taxon>
        <taxon>Actinomycetes</taxon>
        <taxon>Propionibacteriales</taxon>
        <taxon>Nocardioidaceae</taxon>
        <taxon>Nocardioides</taxon>
    </lineage>
</organism>